<feature type="repeat" description="WD" evidence="1">
    <location>
        <begin position="131"/>
        <end position="159"/>
    </location>
</feature>
<reference evidence="2" key="1">
    <citation type="submission" date="2020-02" db="EMBL/GenBank/DDBJ databases">
        <authorList>
            <person name="Meier V. D."/>
        </authorList>
    </citation>
    <scope>NUCLEOTIDE SEQUENCE</scope>
    <source>
        <strain evidence="2">AVDCRST_MAG81</strain>
    </source>
</reference>
<dbReference type="Pfam" id="PF00400">
    <property type="entry name" value="WD40"/>
    <property type="match status" value="1"/>
</dbReference>
<evidence type="ECO:0000313" key="2">
    <source>
        <dbReference type="EMBL" id="CAA9570741.1"/>
    </source>
</evidence>
<dbReference type="SUPFAM" id="SSF50978">
    <property type="entry name" value="WD40 repeat-like"/>
    <property type="match status" value="1"/>
</dbReference>
<name>A0A6J4V961_9CYAN</name>
<sequence length="163" mass="17858">MFCILQYFTSANLEPETLDKKVLDKVTPNFFNGDKMKRRQALTNPKANRRMQVKATAKVMLMGAVIVRFAACQSAETGIAANRDQGVETARQKNEHLWKQPADAEQNLSVAGQQQGVTEQKSGNATLVKTLRGHISDVLSVSFSPDGQTLTSGSFNRLLSCGI</sequence>
<dbReference type="Gene3D" id="2.130.10.10">
    <property type="entry name" value="YVTN repeat-like/Quinoprotein amine dehydrogenase"/>
    <property type="match status" value="1"/>
</dbReference>
<protein>
    <submittedName>
        <fullName evidence="2">Uncharacterized protein</fullName>
    </submittedName>
</protein>
<evidence type="ECO:0000256" key="1">
    <source>
        <dbReference type="PROSITE-ProRule" id="PRU00221"/>
    </source>
</evidence>
<gene>
    <name evidence="2" type="ORF">AVDCRST_MAG81-1578</name>
</gene>
<dbReference type="InterPro" id="IPR015943">
    <property type="entry name" value="WD40/YVTN_repeat-like_dom_sf"/>
</dbReference>
<dbReference type="InterPro" id="IPR001680">
    <property type="entry name" value="WD40_rpt"/>
</dbReference>
<keyword evidence="1" id="KW-0853">WD repeat</keyword>
<accession>A0A6J4V961</accession>
<dbReference type="EMBL" id="CADCWO010000088">
    <property type="protein sequence ID" value="CAA9570741.1"/>
    <property type="molecule type" value="Genomic_DNA"/>
</dbReference>
<organism evidence="2">
    <name type="scientific">uncultured Synechococcales cyanobacterium</name>
    <dbReference type="NCBI Taxonomy" id="1936017"/>
    <lineage>
        <taxon>Bacteria</taxon>
        <taxon>Bacillati</taxon>
        <taxon>Cyanobacteriota</taxon>
        <taxon>Cyanophyceae</taxon>
        <taxon>Synechococcales</taxon>
        <taxon>environmental samples</taxon>
    </lineage>
</organism>
<dbReference type="InterPro" id="IPR036322">
    <property type="entry name" value="WD40_repeat_dom_sf"/>
</dbReference>
<dbReference type="PROSITE" id="PS50082">
    <property type="entry name" value="WD_REPEATS_2"/>
    <property type="match status" value="1"/>
</dbReference>
<proteinExistence type="predicted"/>
<dbReference type="AlphaFoldDB" id="A0A6J4V961"/>